<dbReference type="EMBL" id="JRHC01000003">
    <property type="protein sequence ID" value="KJF43243.1"/>
    <property type="molecule type" value="Genomic_DNA"/>
</dbReference>
<organism evidence="1 2">
    <name type="scientific">Draconibacterium sediminis</name>
    <dbReference type="NCBI Taxonomy" id="1544798"/>
    <lineage>
        <taxon>Bacteria</taxon>
        <taxon>Pseudomonadati</taxon>
        <taxon>Bacteroidota</taxon>
        <taxon>Bacteroidia</taxon>
        <taxon>Marinilabiliales</taxon>
        <taxon>Prolixibacteraceae</taxon>
        <taxon>Draconibacterium</taxon>
    </lineage>
</organism>
<evidence type="ECO:0000313" key="1">
    <source>
        <dbReference type="EMBL" id="KJF43243.1"/>
    </source>
</evidence>
<sequence length="122" mass="14455">MTYGEDVALFADFKKINGVEYLFKNHVKCDTTITFQRNKNFHLKNKVVFWGMDKDIEIEINKSDFEKKIDFDKIEAFRIDSVSFSVNENKDKIDLIYYLDLGNKRKTVTIGLEKDNETWNLN</sequence>
<protein>
    <submittedName>
        <fullName evidence="1">Uncharacterized protein</fullName>
    </submittedName>
</protein>
<accession>A0A0D8JBS9</accession>
<dbReference type="Proteomes" id="UP000032544">
    <property type="component" value="Unassembled WGS sequence"/>
</dbReference>
<name>A0A0D8JBS9_9BACT</name>
<reference evidence="1 2" key="1">
    <citation type="submission" date="2014-09" db="EMBL/GenBank/DDBJ databases">
        <title>Draft Genome Sequence of Draconibacterium sp. JN14CK-3.</title>
        <authorList>
            <person name="Dong C."/>
            <person name="Lai Q."/>
            <person name="Shao Z."/>
        </authorList>
    </citation>
    <scope>NUCLEOTIDE SEQUENCE [LARGE SCALE GENOMIC DNA]</scope>
    <source>
        <strain evidence="1 2">JN14CK-3</strain>
    </source>
</reference>
<evidence type="ECO:0000313" key="2">
    <source>
        <dbReference type="Proteomes" id="UP000032544"/>
    </source>
</evidence>
<proteinExistence type="predicted"/>
<gene>
    <name evidence="1" type="ORF">LH29_13385</name>
</gene>
<dbReference type="AlphaFoldDB" id="A0A0D8JBS9"/>
<keyword evidence="2" id="KW-1185">Reference proteome</keyword>
<comment type="caution">
    <text evidence="1">The sequence shown here is derived from an EMBL/GenBank/DDBJ whole genome shotgun (WGS) entry which is preliminary data.</text>
</comment>